<keyword evidence="4" id="KW-0808">Transferase</keyword>
<keyword evidence="4" id="KW-0675">Receptor</keyword>
<feature type="non-terminal residue" evidence="4">
    <location>
        <position position="1"/>
    </location>
</feature>
<keyword evidence="3" id="KW-1133">Transmembrane helix</keyword>
<evidence type="ECO:0000256" key="2">
    <source>
        <dbReference type="SAM" id="MobiDB-lite"/>
    </source>
</evidence>
<dbReference type="Gene3D" id="3.80.10.10">
    <property type="entry name" value="Ribonuclease Inhibitor"/>
    <property type="match status" value="2"/>
</dbReference>
<accession>A0A0M0JKQ3</accession>
<dbReference type="Proteomes" id="UP000037460">
    <property type="component" value="Unassembled WGS sequence"/>
</dbReference>
<dbReference type="InterPro" id="IPR001611">
    <property type="entry name" value="Leu-rich_rpt"/>
</dbReference>
<evidence type="ECO:0000256" key="1">
    <source>
        <dbReference type="ARBA" id="ARBA00004196"/>
    </source>
</evidence>
<dbReference type="OrthoDB" id="676979at2759"/>
<dbReference type="AlphaFoldDB" id="A0A0M0JKQ3"/>
<gene>
    <name evidence="4" type="ORF">Ctob_004430</name>
</gene>
<protein>
    <submittedName>
        <fullName evidence="4">Putative lrr receptor-like serine threonine-protein kinase</fullName>
    </submittedName>
</protein>
<dbReference type="InterPro" id="IPR051848">
    <property type="entry name" value="PGIP"/>
</dbReference>
<dbReference type="SUPFAM" id="SSF52058">
    <property type="entry name" value="L domain-like"/>
    <property type="match status" value="1"/>
</dbReference>
<sequence length="1000" mass="108833">ATSLSWFRPLLSHRSVPRPRRTKRVRGGRTTSCSRSQWFLSRRQGSCLWPSRTPLMSRRRRARAAAFRLRARPPLLRLQSSFRPIAPPILPCHSSTRQCRMGFSGIPSIPSLLPGQQNATTGTFIDSGGVFEWTSGCPVAINLGSSESLYTKVFVQPRWKLKYAWETSQTFVMFPHWYQIPYLIPGVGSSYSIYNWLSSLSSEFTFQPVPTTFQDFYHRSPTWDWCGEATSPDPDDHIDCTAGNFGLANSGYVYLTIHAIAAAFQYPESRLTGRITVSTIPPTLTYIKPAQLNALRDIYNTMCKPTQDQLPIWNLLILGASSINRHWTRARYQAGAYSRRKPTPGFLYLASYNTTGREEDTDVIPYCDWLFTTRLDSNPADRSMVLATPPGLAGNGNCERIDYVLCNEDGDVIEIDLDSLGLTGTLPASFVAFDKLKNLYLRENTISGTLPPSIFASSELQRVFLSKNCFTGPVPCPMHSNPALTMISLERNQFTGTLPDCLFTDAPYLQTLDLSYLDLDTTIPDAIQEATELTSLTLRHAGIVGNLPQAMKCNDKLMRVSLERNKLSGTVPSDVVGGMAALYELGLSFNDFSGPIPTIPNTSSGFRHLYLDHNRFSGQFQTQLEGWTANLDASTSSRLYLDHNDLSGPLPSYLYELMTDAHGITQIQINENHFLCDQQRGDWPAWVFRRGTEEFGVCTPLAMVTSATVPNPGSIVVTGTNFVPSTELQCKLINSVTSVATFVNAAYRSPTEVECLAGTAAVPTLTYVVQVANWGTDFYSPALAGSAYVMRTVVIPADPARTVTTSFVASGDVSSYTAARQAAMRAAFAVEAGVPSDSVIISVSAASVNINVEIVYPTPVAAAAAAVALTAPGGTFQSAESLQAMLATAGVPVTVTVITAAPQVVAQNLSRGDVQEVSVGSIIAIVVALVAACVMCLSCSALIQRERAGKPIFQPVGGHVAAIKPPMDMSSSTTIKSPSDMSSSTAESHHHGEVNLQGYM</sequence>
<organism evidence="4 5">
    <name type="scientific">Chrysochromulina tobinii</name>
    <dbReference type="NCBI Taxonomy" id="1460289"/>
    <lineage>
        <taxon>Eukaryota</taxon>
        <taxon>Haptista</taxon>
        <taxon>Haptophyta</taxon>
        <taxon>Prymnesiophyceae</taxon>
        <taxon>Prymnesiales</taxon>
        <taxon>Chrysochromulinaceae</taxon>
        <taxon>Chrysochromulina</taxon>
    </lineage>
</organism>
<evidence type="ECO:0000256" key="3">
    <source>
        <dbReference type="SAM" id="Phobius"/>
    </source>
</evidence>
<feature type="compositionally biased region" description="Polar residues" evidence="2">
    <location>
        <begin position="969"/>
        <end position="986"/>
    </location>
</feature>
<keyword evidence="3" id="KW-0472">Membrane</keyword>
<dbReference type="PANTHER" id="PTHR48059:SF30">
    <property type="entry name" value="OS06G0587000 PROTEIN"/>
    <property type="match status" value="1"/>
</dbReference>
<proteinExistence type="predicted"/>
<feature type="transmembrane region" description="Helical" evidence="3">
    <location>
        <begin position="884"/>
        <end position="905"/>
    </location>
</feature>
<dbReference type="PANTHER" id="PTHR48059">
    <property type="entry name" value="POLYGALACTURONASE INHIBITOR 1"/>
    <property type="match status" value="1"/>
</dbReference>
<evidence type="ECO:0000313" key="4">
    <source>
        <dbReference type="EMBL" id="KOO26912.1"/>
    </source>
</evidence>
<dbReference type="EMBL" id="JWZX01002786">
    <property type="protein sequence ID" value="KOO26912.1"/>
    <property type="molecule type" value="Genomic_DNA"/>
</dbReference>
<feature type="transmembrane region" description="Helical" evidence="3">
    <location>
        <begin position="917"/>
        <end position="943"/>
    </location>
</feature>
<evidence type="ECO:0000313" key="5">
    <source>
        <dbReference type="Proteomes" id="UP000037460"/>
    </source>
</evidence>
<dbReference type="InterPro" id="IPR032675">
    <property type="entry name" value="LRR_dom_sf"/>
</dbReference>
<keyword evidence="4" id="KW-0418">Kinase</keyword>
<feature type="transmembrane region" description="Helical" evidence="3">
    <location>
        <begin position="854"/>
        <end position="872"/>
    </location>
</feature>
<comment type="caution">
    <text evidence="4">The sequence shown here is derived from an EMBL/GenBank/DDBJ whole genome shotgun (WGS) entry which is preliminary data.</text>
</comment>
<dbReference type="Pfam" id="PF00560">
    <property type="entry name" value="LRR_1"/>
    <property type="match status" value="1"/>
</dbReference>
<feature type="region of interest" description="Disordered" evidence="2">
    <location>
        <begin position="967"/>
        <end position="1000"/>
    </location>
</feature>
<reference evidence="5" key="1">
    <citation type="journal article" date="2015" name="PLoS Genet.">
        <title>Genome Sequence and Transcriptome Analyses of Chrysochromulina tobin: Metabolic Tools for Enhanced Algal Fitness in the Prominent Order Prymnesiales (Haptophyceae).</title>
        <authorList>
            <person name="Hovde B.T."/>
            <person name="Deodato C.R."/>
            <person name="Hunsperger H.M."/>
            <person name="Ryken S.A."/>
            <person name="Yost W."/>
            <person name="Jha R.K."/>
            <person name="Patterson J."/>
            <person name="Monnat R.J. Jr."/>
            <person name="Barlow S.B."/>
            <person name="Starkenburg S.R."/>
            <person name="Cattolico R.A."/>
        </authorList>
    </citation>
    <scope>NUCLEOTIDE SEQUENCE</scope>
    <source>
        <strain evidence="5">CCMP291</strain>
    </source>
</reference>
<name>A0A0M0JKQ3_9EUKA</name>
<keyword evidence="5" id="KW-1185">Reference proteome</keyword>
<dbReference type="GO" id="GO:0016301">
    <property type="term" value="F:kinase activity"/>
    <property type="evidence" value="ECO:0007669"/>
    <property type="project" value="UniProtKB-KW"/>
</dbReference>
<keyword evidence="3" id="KW-0812">Transmembrane</keyword>
<comment type="subcellular location">
    <subcellularLocation>
        <location evidence="1">Cell envelope</location>
    </subcellularLocation>
</comment>